<dbReference type="AlphaFoldDB" id="A0A5C4JBU1"/>
<protein>
    <submittedName>
        <fullName evidence="1">Uncharacterized protein</fullName>
    </submittedName>
</protein>
<accession>A0A5C4JBU1</accession>
<dbReference type="RefSeq" id="WP_138646024.1">
    <property type="nucleotide sequence ID" value="NZ_VCKW01000074.1"/>
</dbReference>
<evidence type="ECO:0000313" key="2">
    <source>
        <dbReference type="Proteomes" id="UP000309174"/>
    </source>
</evidence>
<keyword evidence="2" id="KW-1185">Reference proteome</keyword>
<organism evidence="1 2">
    <name type="scientific">Actinomadura soli</name>
    <dbReference type="NCBI Taxonomy" id="2508997"/>
    <lineage>
        <taxon>Bacteria</taxon>
        <taxon>Bacillati</taxon>
        <taxon>Actinomycetota</taxon>
        <taxon>Actinomycetes</taxon>
        <taxon>Streptosporangiales</taxon>
        <taxon>Thermomonosporaceae</taxon>
        <taxon>Actinomadura</taxon>
    </lineage>
</organism>
<reference evidence="1 2" key="1">
    <citation type="submission" date="2019-05" db="EMBL/GenBank/DDBJ databases">
        <title>Draft genome sequence of Actinomadura sp. 14C53.</title>
        <authorList>
            <person name="Saricaoglu S."/>
            <person name="Isik K."/>
        </authorList>
    </citation>
    <scope>NUCLEOTIDE SEQUENCE [LARGE SCALE GENOMIC DNA]</scope>
    <source>
        <strain evidence="1 2">14C53</strain>
    </source>
</reference>
<comment type="caution">
    <text evidence="1">The sequence shown here is derived from an EMBL/GenBank/DDBJ whole genome shotgun (WGS) entry which is preliminary data.</text>
</comment>
<gene>
    <name evidence="1" type="ORF">ETD83_16560</name>
</gene>
<dbReference type="OrthoDB" id="581789at2"/>
<name>A0A5C4JBU1_9ACTN</name>
<evidence type="ECO:0000313" key="1">
    <source>
        <dbReference type="EMBL" id="TMR00540.1"/>
    </source>
</evidence>
<proteinExistence type="predicted"/>
<dbReference type="Proteomes" id="UP000309174">
    <property type="component" value="Unassembled WGS sequence"/>
</dbReference>
<sequence length="78" mass="8740">MEPLFAPGGMRIIDTAIGTAPVPGCSGIEDWREWFMVVDGHISTDFLGHDPYPLAGRRGDIVRFTVRHPARRRPRPLT</sequence>
<dbReference type="EMBL" id="VCKW01000074">
    <property type="protein sequence ID" value="TMR00540.1"/>
    <property type="molecule type" value="Genomic_DNA"/>
</dbReference>